<accession>A0A3B0WJ46</accession>
<evidence type="ECO:0000313" key="1">
    <source>
        <dbReference type="EMBL" id="VAW56038.1"/>
    </source>
</evidence>
<dbReference type="AlphaFoldDB" id="A0A3B0WJ46"/>
<name>A0A3B0WJ46_9ZZZZ</name>
<reference evidence="1" key="1">
    <citation type="submission" date="2018-06" db="EMBL/GenBank/DDBJ databases">
        <authorList>
            <person name="Zhirakovskaya E."/>
        </authorList>
    </citation>
    <scope>NUCLEOTIDE SEQUENCE</scope>
</reference>
<gene>
    <name evidence="1" type="ORF">MNBD_GAMMA07-1697</name>
</gene>
<sequence length="350" mass="38894">MQLIYKPIKVKGTTLKQLSILTTGIALTLGALPVLADNEFKINGFINVIGSISDSETEYANEIADKVNFDSTNLGIVLTKNINSKLSVATQLHGQNGVFGFDWGYINYHIDSELSAKAGRIKYAGNLVSETFDVGVTYPWIRPPISIYGDRARLSFESYNGASIVYMAGDDIEYSAEFIIGDAQSEGITNEGMLGVVLTAATDNIQLRASYNNTTMKLDNFNPNNPNQVLMEGKSMDTFGFGLKAEYDIATVYAEYAFTSMPQNLENIGWYVTALHQMGQWTPHITFQDYDNMFGRDQNSYILGLNRQLDTSTALKFELEFIDPTNKGFFEDVPVESSITIFNISLNMVF</sequence>
<organism evidence="1">
    <name type="scientific">hydrothermal vent metagenome</name>
    <dbReference type="NCBI Taxonomy" id="652676"/>
    <lineage>
        <taxon>unclassified sequences</taxon>
        <taxon>metagenomes</taxon>
        <taxon>ecological metagenomes</taxon>
    </lineage>
</organism>
<dbReference type="SUPFAM" id="SSF56935">
    <property type="entry name" value="Porins"/>
    <property type="match status" value="1"/>
</dbReference>
<dbReference type="InterPro" id="IPR023614">
    <property type="entry name" value="Porin_dom_sf"/>
</dbReference>
<proteinExistence type="predicted"/>
<dbReference type="EMBL" id="UOFF01000165">
    <property type="protein sequence ID" value="VAW56038.1"/>
    <property type="molecule type" value="Genomic_DNA"/>
</dbReference>
<evidence type="ECO:0008006" key="2">
    <source>
        <dbReference type="Google" id="ProtNLM"/>
    </source>
</evidence>
<protein>
    <recommendedName>
        <fullName evidence="2">Porin domain-containing protein</fullName>
    </recommendedName>
</protein>
<dbReference type="Gene3D" id="2.40.160.10">
    <property type="entry name" value="Porin"/>
    <property type="match status" value="1"/>
</dbReference>